<gene>
    <name evidence="4" type="ORF">KHLLAP_LOCUS4470</name>
</gene>
<sequence>MADEPTLPSLPTVAWDSETQTFRNTRKRNRDLAPAPPLFSNSSDPAVFSSDDDPNVDNYAHGRHRKKRYVGSWYQQQSASSDSAFSDERTLPAKGKRTFERQVDSGVWMGSDSSLDFEDDMSIQFDTPAESKLPQLKYTQAVGTKSPTEDMVRLKIQTAIDNGDENIDLSSLDIKSISNATIAQLNEFSCIPLVAAGVPFEQKEPELKLYLFNNPLQRAPGALFNLEYLTVLSLRNAQISKLPPSIGKLRNLETLNLSLNRLRYLPAELLDLVKGPGKLRTLNLHPNPFHLSEHLPQLRHIEPKPRSDQHEDNVDPIYELEQSAGSVTRYCLYGDVALRNAMNITRSDGLDHARWEAIVLARSPVEFSDSRGVILSKFQLPQEEVVGSGGAASEELSSVTVQTEALASRPSPPQSSRDRVVSCNRQSRVPSLLELALQSCSRTGQLRELPSYLPLNAPPHFAKLLDRIAEQGTENENRGDVPCSVCKRRVVVPMTQWIEWCDMSQLVGYPGSPPYWVPISLNRCENAVPFLRRGCSWNCVPQASMVGQPVCGVLRQGAEIPKDNV</sequence>
<dbReference type="SMART" id="SM00369">
    <property type="entry name" value="LRR_TYP"/>
    <property type="match status" value="2"/>
</dbReference>
<dbReference type="Gene3D" id="3.80.10.10">
    <property type="entry name" value="Ribonuclease Inhibitor"/>
    <property type="match status" value="1"/>
</dbReference>
<feature type="region of interest" description="Disordered" evidence="3">
    <location>
        <begin position="1"/>
        <end position="62"/>
    </location>
</feature>
<evidence type="ECO:0000313" key="5">
    <source>
        <dbReference type="Proteomes" id="UP001295740"/>
    </source>
</evidence>
<organism evidence="4 5">
    <name type="scientific">Anthostomella pinea</name>
    <dbReference type="NCBI Taxonomy" id="933095"/>
    <lineage>
        <taxon>Eukaryota</taxon>
        <taxon>Fungi</taxon>
        <taxon>Dikarya</taxon>
        <taxon>Ascomycota</taxon>
        <taxon>Pezizomycotina</taxon>
        <taxon>Sordariomycetes</taxon>
        <taxon>Xylariomycetidae</taxon>
        <taxon>Xylariales</taxon>
        <taxon>Xylariaceae</taxon>
        <taxon>Anthostomella</taxon>
    </lineage>
</organism>
<protein>
    <submittedName>
        <fullName evidence="4">Uu.00g113960.m01.CDS01</fullName>
    </submittedName>
</protein>
<dbReference type="InterPro" id="IPR032675">
    <property type="entry name" value="LRR_dom_sf"/>
</dbReference>
<dbReference type="PROSITE" id="PS51450">
    <property type="entry name" value="LRR"/>
    <property type="match status" value="1"/>
</dbReference>
<dbReference type="SUPFAM" id="SSF52058">
    <property type="entry name" value="L domain-like"/>
    <property type="match status" value="1"/>
</dbReference>
<keyword evidence="1" id="KW-0433">Leucine-rich repeat</keyword>
<evidence type="ECO:0000256" key="2">
    <source>
        <dbReference type="ARBA" id="ARBA00022737"/>
    </source>
</evidence>
<dbReference type="PANTHER" id="PTHR48051:SF1">
    <property type="entry name" value="RAS SUPPRESSOR PROTEIN 1"/>
    <property type="match status" value="1"/>
</dbReference>
<dbReference type="PANTHER" id="PTHR48051">
    <property type="match status" value="1"/>
</dbReference>
<dbReference type="Proteomes" id="UP001295740">
    <property type="component" value="Unassembled WGS sequence"/>
</dbReference>
<dbReference type="InterPro" id="IPR050216">
    <property type="entry name" value="LRR_domain-containing"/>
</dbReference>
<keyword evidence="2" id="KW-0677">Repeat</keyword>
<evidence type="ECO:0000256" key="1">
    <source>
        <dbReference type="ARBA" id="ARBA00022614"/>
    </source>
</evidence>
<proteinExistence type="predicted"/>
<evidence type="ECO:0000313" key="4">
    <source>
        <dbReference type="EMBL" id="CAJ2504002.1"/>
    </source>
</evidence>
<dbReference type="InterPro" id="IPR001611">
    <property type="entry name" value="Leu-rich_rpt"/>
</dbReference>
<reference evidence="4" key="1">
    <citation type="submission" date="2023-10" db="EMBL/GenBank/DDBJ databases">
        <authorList>
            <person name="Hackl T."/>
        </authorList>
    </citation>
    <scope>NUCLEOTIDE SEQUENCE</scope>
</reference>
<evidence type="ECO:0000256" key="3">
    <source>
        <dbReference type="SAM" id="MobiDB-lite"/>
    </source>
</evidence>
<name>A0AAI8VFM3_9PEZI</name>
<comment type="caution">
    <text evidence="4">The sequence shown here is derived from an EMBL/GenBank/DDBJ whole genome shotgun (WGS) entry which is preliminary data.</text>
</comment>
<keyword evidence="5" id="KW-1185">Reference proteome</keyword>
<dbReference type="AlphaFoldDB" id="A0AAI8VFM3"/>
<dbReference type="EMBL" id="CAUWAG010000006">
    <property type="protein sequence ID" value="CAJ2504002.1"/>
    <property type="molecule type" value="Genomic_DNA"/>
</dbReference>
<dbReference type="InterPro" id="IPR003591">
    <property type="entry name" value="Leu-rich_rpt_typical-subtyp"/>
</dbReference>
<dbReference type="GO" id="GO:0005737">
    <property type="term" value="C:cytoplasm"/>
    <property type="evidence" value="ECO:0007669"/>
    <property type="project" value="TreeGrafter"/>
</dbReference>
<accession>A0AAI8VFM3</accession>